<proteinExistence type="predicted"/>
<organism evidence="2">
    <name type="scientific">viral metagenome</name>
    <dbReference type="NCBI Taxonomy" id="1070528"/>
    <lineage>
        <taxon>unclassified sequences</taxon>
        <taxon>metagenomes</taxon>
        <taxon>organismal metagenomes</taxon>
    </lineage>
</organism>
<dbReference type="AlphaFoldDB" id="A0A6C0IQQ4"/>
<protein>
    <recommendedName>
        <fullName evidence="1">Thioredoxin domain-containing protein</fullName>
    </recommendedName>
</protein>
<dbReference type="InterPro" id="IPR013766">
    <property type="entry name" value="Thioredoxin_domain"/>
</dbReference>
<dbReference type="InterPro" id="IPR050620">
    <property type="entry name" value="Thioredoxin_H-type-like"/>
</dbReference>
<dbReference type="EMBL" id="MN740217">
    <property type="protein sequence ID" value="QHT94227.1"/>
    <property type="molecule type" value="Genomic_DNA"/>
</dbReference>
<feature type="domain" description="Thioredoxin" evidence="1">
    <location>
        <begin position="6"/>
        <end position="108"/>
    </location>
</feature>
<dbReference type="Gene3D" id="3.40.30.10">
    <property type="entry name" value="Glutaredoxin"/>
    <property type="match status" value="1"/>
</dbReference>
<dbReference type="CDD" id="cd02947">
    <property type="entry name" value="TRX_family"/>
    <property type="match status" value="1"/>
</dbReference>
<evidence type="ECO:0000259" key="1">
    <source>
        <dbReference type="Pfam" id="PF00085"/>
    </source>
</evidence>
<evidence type="ECO:0000313" key="2">
    <source>
        <dbReference type="EMBL" id="QHT94227.1"/>
    </source>
</evidence>
<sequence>MNEIESQQDFKNLLASNPGTIVVKLGAEWCGPCKTIEKEVHSFFNNAPANMKTLELDVDNSFDIYAALKRKKIVTAIPALLLYKKNNRELIPDDVLIGADKDQLQQFFNRCLQY</sequence>
<accession>A0A6C0IQQ4</accession>
<dbReference type="Pfam" id="PF00085">
    <property type="entry name" value="Thioredoxin"/>
    <property type="match status" value="1"/>
</dbReference>
<dbReference type="PANTHER" id="PTHR10438:SF463">
    <property type="entry name" value="THIOREDOXIN"/>
    <property type="match status" value="1"/>
</dbReference>
<name>A0A6C0IQQ4_9ZZZZ</name>
<dbReference type="InterPro" id="IPR036249">
    <property type="entry name" value="Thioredoxin-like_sf"/>
</dbReference>
<dbReference type="PANTHER" id="PTHR10438">
    <property type="entry name" value="THIOREDOXIN"/>
    <property type="match status" value="1"/>
</dbReference>
<dbReference type="SUPFAM" id="SSF52833">
    <property type="entry name" value="Thioredoxin-like"/>
    <property type="match status" value="1"/>
</dbReference>
<reference evidence="2" key="1">
    <citation type="journal article" date="2020" name="Nature">
        <title>Giant virus diversity and host interactions through global metagenomics.</title>
        <authorList>
            <person name="Schulz F."/>
            <person name="Roux S."/>
            <person name="Paez-Espino D."/>
            <person name="Jungbluth S."/>
            <person name="Walsh D.A."/>
            <person name="Denef V.J."/>
            <person name="McMahon K.D."/>
            <person name="Konstantinidis K.T."/>
            <person name="Eloe-Fadrosh E.A."/>
            <person name="Kyrpides N.C."/>
            <person name="Woyke T."/>
        </authorList>
    </citation>
    <scope>NUCLEOTIDE SEQUENCE</scope>
    <source>
        <strain evidence="2">GVMAG-M-3300024258-28</strain>
    </source>
</reference>